<dbReference type="SUPFAM" id="SSF54001">
    <property type="entry name" value="Cysteine proteinases"/>
    <property type="match status" value="1"/>
</dbReference>
<evidence type="ECO:0000259" key="1">
    <source>
        <dbReference type="Pfam" id="PF01841"/>
    </source>
</evidence>
<gene>
    <name evidence="3" type="ORF">SAMN05444412_10166</name>
</gene>
<comment type="caution">
    <text evidence="3">The sequence shown here is derived from an EMBL/GenBank/DDBJ whole genome shotgun (WGS) entry which is preliminary data.</text>
</comment>
<name>A0A1H3JN23_9BACT</name>
<evidence type="ECO:0000313" key="4">
    <source>
        <dbReference type="Proteomes" id="UP000199663"/>
    </source>
</evidence>
<dbReference type="InterPro" id="IPR002931">
    <property type="entry name" value="Transglutaminase-like"/>
</dbReference>
<evidence type="ECO:0000313" key="3">
    <source>
        <dbReference type="EMBL" id="SDY40935.1"/>
    </source>
</evidence>
<organism evidence="3 4">
    <name type="scientific">Rhodonellum ikkaensis</name>
    <dbReference type="NCBI Taxonomy" id="336829"/>
    <lineage>
        <taxon>Bacteria</taxon>
        <taxon>Pseudomonadati</taxon>
        <taxon>Bacteroidota</taxon>
        <taxon>Cytophagia</taxon>
        <taxon>Cytophagales</taxon>
        <taxon>Cytophagaceae</taxon>
        <taxon>Rhodonellum</taxon>
    </lineage>
</organism>
<accession>A0A1H3JN23</accession>
<dbReference type="Gene3D" id="2.60.40.3140">
    <property type="match status" value="1"/>
</dbReference>
<dbReference type="Pfam" id="PF12969">
    <property type="entry name" value="DUF3857"/>
    <property type="match status" value="1"/>
</dbReference>
<reference evidence="3 4" key="1">
    <citation type="submission" date="2016-10" db="EMBL/GenBank/DDBJ databases">
        <authorList>
            <person name="Varghese N."/>
            <person name="Submissions S."/>
        </authorList>
    </citation>
    <scope>NUCLEOTIDE SEQUENCE [LARGE SCALE GENOMIC DNA]</scope>
    <source>
        <strain evidence="3 4">DSM 17997</strain>
    </source>
</reference>
<proteinExistence type="predicted"/>
<dbReference type="Proteomes" id="UP000199663">
    <property type="component" value="Unassembled WGS sequence"/>
</dbReference>
<dbReference type="InterPro" id="IPR024618">
    <property type="entry name" value="DUF3857"/>
</dbReference>
<evidence type="ECO:0000259" key="2">
    <source>
        <dbReference type="Pfam" id="PF12969"/>
    </source>
</evidence>
<dbReference type="Gene3D" id="3.10.620.30">
    <property type="match status" value="1"/>
</dbReference>
<keyword evidence="4" id="KW-1185">Reference proteome</keyword>
<feature type="domain" description="DUF3857" evidence="2">
    <location>
        <begin position="44"/>
        <end position="206"/>
    </location>
</feature>
<sequence>MARFSIFLIVLELLFFTPIMAFQSETIPVYSKLEQKQTIQLNPDFSVTTKQFQSIHILEPKGLQHANINIYYDKFNKIENFEALLIDPVSGKTIRKIKLKDLSDASRVSGNTLYQDSRVKFFVMRAQKTPVILEVSLEVTNQGNFYFPDWRPVPHYNQKVTETSLEVIYPEDLGIRYKTHHLNSIPVFSGEGSTKSIKWEEKNLSPQKEGTEVDDPYLELAPIKFSMEGYGASMDSWAGLGSWMGLLNKNKDVLSPHFKSEVHALIQGVEDDPYEKISVLYQYLQKNYRYVSIQLGIGGWMSESADEVVKSKYGDCKALTMLMKAMLKEVGIPSQYTLVKAGKAVEKIDLDFPSNQFNHVILRVPQEDASKPLWLECTSNTLPAGYLGDFTRNRDVLVVTDAGGFMDKTPAYDDDNFNTIVSSYALDLKENGDATLSGLSKFYGAPAVDFIDVHYYYGDREKKIFLNARLGGNGLLVNDYQMDIGQLNDVAIAEVEFNGIVQRFSQNTSKRSIIPVTWKKIDEEMMVNNHLMLKESFLIRTPNGLKLDETTSSIEIEEEYFKFKVLVSEENGQVFVQKELEIHFPEEMSKESKKEAIDKINVQTNKSLIFKKSVSI</sequence>
<dbReference type="Pfam" id="PF01841">
    <property type="entry name" value="Transglut_core"/>
    <property type="match status" value="1"/>
</dbReference>
<dbReference type="EMBL" id="FNQC01000001">
    <property type="protein sequence ID" value="SDY40935.1"/>
    <property type="molecule type" value="Genomic_DNA"/>
</dbReference>
<protein>
    <submittedName>
        <fullName evidence="3">Transglutaminase-like superfamily protein</fullName>
    </submittedName>
</protein>
<dbReference type="InterPro" id="IPR038765">
    <property type="entry name" value="Papain-like_cys_pep_sf"/>
</dbReference>
<feature type="domain" description="Transglutaminase-like" evidence="1">
    <location>
        <begin position="269"/>
        <end position="337"/>
    </location>
</feature>